<comment type="caution">
    <text evidence="1">The sequence shown here is derived from an EMBL/GenBank/DDBJ whole genome shotgun (WGS) entry which is preliminary data.</text>
</comment>
<sequence length="222" mass="24629">MTELTERAIAWEHSGDGEFPYHAEVDGRTLTVRVNDFPAEPLYTLMADGAELADLDDWPSSWRRPPVPQHLLDLVARPITTDLLWTWARRICDVTTEHAAEVAALLGLPAPTQDDFGRLFVQPTPPGTAWLRLFMNDSAVGGLGLASVEVRFTTPSLSRSELDACFGPSENLPRVHWDAPHVTAHRITTPDAPLTCTLFASFHDDPGPTDRAFQISLRRDSH</sequence>
<dbReference type="RefSeq" id="WP_223093807.1">
    <property type="nucleotide sequence ID" value="NZ_CP061913.1"/>
</dbReference>
<evidence type="ECO:0000313" key="2">
    <source>
        <dbReference type="Proteomes" id="UP001589608"/>
    </source>
</evidence>
<name>A0ABV5MJA2_9ACTN</name>
<organism evidence="1 2">
    <name type="scientific">Dactylosporangium vinaceum</name>
    <dbReference type="NCBI Taxonomy" id="53362"/>
    <lineage>
        <taxon>Bacteria</taxon>
        <taxon>Bacillati</taxon>
        <taxon>Actinomycetota</taxon>
        <taxon>Actinomycetes</taxon>
        <taxon>Micromonosporales</taxon>
        <taxon>Micromonosporaceae</taxon>
        <taxon>Dactylosporangium</taxon>
    </lineage>
</organism>
<dbReference type="EMBL" id="JBHMCA010000060">
    <property type="protein sequence ID" value="MFB9448940.1"/>
    <property type="molecule type" value="Genomic_DNA"/>
</dbReference>
<accession>A0ABV5MJA2</accession>
<gene>
    <name evidence="1" type="ORF">ACFFTR_38190</name>
</gene>
<keyword evidence="2" id="KW-1185">Reference proteome</keyword>
<evidence type="ECO:0000313" key="1">
    <source>
        <dbReference type="EMBL" id="MFB9448940.1"/>
    </source>
</evidence>
<protein>
    <submittedName>
        <fullName evidence="1">Uncharacterized protein</fullName>
    </submittedName>
</protein>
<proteinExistence type="predicted"/>
<reference evidence="1 2" key="1">
    <citation type="submission" date="2024-09" db="EMBL/GenBank/DDBJ databases">
        <authorList>
            <person name="Sun Q."/>
            <person name="Mori K."/>
        </authorList>
    </citation>
    <scope>NUCLEOTIDE SEQUENCE [LARGE SCALE GENOMIC DNA]</scope>
    <source>
        <strain evidence="1 2">JCM 3307</strain>
    </source>
</reference>
<dbReference type="Proteomes" id="UP001589608">
    <property type="component" value="Unassembled WGS sequence"/>
</dbReference>